<dbReference type="Proteomes" id="UP000323000">
    <property type="component" value="Chromosome 12"/>
</dbReference>
<proteinExistence type="predicted"/>
<protein>
    <submittedName>
        <fullName evidence="1">Uncharacterized protein</fullName>
    </submittedName>
</protein>
<evidence type="ECO:0000313" key="2">
    <source>
        <dbReference type="Proteomes" id="UP000323000"/>
    </source>
</evidence>
<accession>A0A5C7H0U7</accession>
<reference evidence="2" key="1">
    <citation type="journal article" date="2019" name="Gigascience">
        <title>De novo genome assembly of the endangered Acer yangbiense, a plant species with extremely small populations endemic to Yunnan Province, China.</title>
        <authorList>
            <person name="Yang J."/>
            <person name="Wariss H.M."/>
            <person name="Tao L."/>
            <person name="Zhang R."/>
            <person name="Yun Q."/>
            <person name="Hollingsworth P."/>
            <person name="Dao Z."/>
            <person name="Luo G."/>
            <person name="Guo H."/>
            <person name="Ma Y."/>
            <person name="Sun W."/>
        </authorList>
    </citation>
    <scope>NUCLEOTIDE SEQUENCE [LARGE SCALE GENOMIC DNA]</scope>
    <source>
        <strain evidence="2">cv. Malutang</strain>
    </source>
</reference>
<name>A0A5C7H0U7_9ROSI</name>
<evidence type="ECO:0000313" key="1">
    <source>
        <dbReference type="EMBL" id="TXG50102.1"/>
    </source>
</evidence>
<keyword evidence="2" id="KW-1185">Reference proteome</keyword>
<dbReference type="EMBL" id="VAHF01000012">
    <property type="protein sequence ID" value="TXG50102.1"/>
    <property type="molecule type" value="Genomic_DNA"/>
</dbReference>
<sequence>MEFWWEKTAEERMVEWLMEYEATVQELKKNVESKLEEGVFVSVNDKVYHPESSSLLSSSSSSNGSDGDLGAIVRVDDQVYHHHGEFVDDQYGNQYFDDFGFGELGLDTWMVVAVMAVCFE</sequence>
<gene>
    <name evidence="1" type="ORF">EZV62_025977</name>
</gene>
<organism evidence="1 2">
    <name type="scientific">Acer yangbiense</name>
    <dbReference type="NCBI Taxonomy" id="1000413"/>
    <lineage>
        <taxon>Eukaryota</taxon>
        <taxon>Viridiplantae</taxon>
        <taxon>Streptophyta</taxon>
        <taxon>Embryophyta</taxon>
        <taxon>Tracheophyta</taxon>
        <taxon>Spermatophyta</taxon>
        <taxon>Magnoliopsida</taxon>
        <taxon>eudicotyledons</taxon>
        <taxon>Gunneridae</taxon>
        <taxon>Pentapetalae</taxon>
        <taxon>rosids</taxon>
        <taxon>malvids</taxon>
        <taxon>Sapindales</taxon>
        <taxon>Sapindaceae</taxon>
        <taxon>Hippocastanoideae</taxon>
        <taxon>Acereae</taxon>
        <taxon>Acer</taxon>
    </lineage>
</organism>
<dbReference type="AlphaFoldDB" id="A0A5C7H0U7"/>
<comment type="caution">
    <text evidence="1">The sequence shown here is derived from an EMBL/GenBank/DDBJ whole genome shotgun (WGS) entry which is preliminary data.</text>
</comment>